<evidence type="ECO:0000256" key="5">
    <source>
        <dbReference type="ARBA" id="ARBA00022679"/>
    </source>
</evidence>
<accession>A0A2H6LNT4</accession>
<keyword evidence="10" id="KW-0175">Coiled coil</keyword>
<dbReference type="SUPFAM" id="SSF47384">
    <property type="entry name" value="Homodimeric domain of signal transducing histidine kinase"/>
    <property type="match status" value="1"/>
</dbReference>
<dbReference type="PANTHER" id="PTHR43547:SF2">
    <property type="entry name" value="HYBRID SIGNAL TRANSDUCTION HISTIDINE KINASE C"/>
    <property type="match status" value="1"/>
</dbReference>
<keyword evidence="4 9" id="KW-0597">Phosphoprotein</keyword>
<dbReference type="SMART" id="SM00388">
    <property type="entry name" value="HisKA"/>
    <property type="match status" value="1"/>
</dbReference>
<dbReference type="InterPro" id="IPR036890">
    <property type="entry name" value="HATPase_C_sf"/>
</dbReference>
<feature type="domain" description="PAC" evidence="14">
    <location>
        <begin position="536"/>
        <end position="589"/>
    </location>
</feature>
<dbReference type="InterPro" id="IPR013656">
    <property type="entry name" value="PAS_4"/>
</dbReference>
<dbReference type="InterPro" id="IPR000014">
    <property type="entry name" value="PAS"/>
</dbReference>
<dbReference type="SMART" id="SM00448">
    <property type="entry name" value="REC"/>
    <property type="match status" value="1"/>
</dbReference>
<comment type="caution">
    <text evidence="15">The sequence shown here is derived from an EMBL/GenBank/DDBJ whole genome shotgun (WGS) entry which is preliminary data.</text>
</comment>
<dbReference type="PROSITE" id="PS50109">
    <property type="entry name" value="HIS_KIN"/>
    <property type="match status" value="1"/>
</dbReference>
<keyword evidence="7" id="KW-0902">Two-component regulatory system</keyword>
<organism evidence="15 16">
    <name type="scientific">Nostoc cycadae WK-1</name>
    <dbReference type="NCBI Taxonomy" id="1861711"/>
    <lineage>
        <taxon>Bacteria</taxon>
        <taxon>Bacillati</taxon>
        <taxon>Cyanobacteriota</taxon>
        <taxon>Cyanophyceae</taxon>
        <taxon>Nostocales</taxon>
        <taxon>Nostocaceae</taxon>
        <taxon>Nostoc</taxon>
    </lineage>
</organism>
<dbReference type="PRINTS" id="PR00344">
    <property type="entry name" value="BCTRLSENSOR"/>
</dbReference>
<feature type="coiled-coil region" evidence="10">
    <location>
        <begin position="709"/>
        <end position="744"/>
    </location>
</feature>
<dbReference type="Gene3D" id="3.30.565.10">
    <property type="entry name" value="Histidine kinase-like ATPase, C-terminal domain"/>
    <property type="match status" value="1"/>
</dbReference>
<dbReference type="SUPFAM" id="SSF55781">
    <property type="entry name" value="GAF domain-like"/>
    <property type="match status" value="1"/>
</dbReference>
<keyword evidence="16" id="KW-1185">Reference proteome</keyword>
<evidence type="ECO:0000256" key="10">
    <source>
        <dbReference type="SAM" id="Coils"/>
    </source>
</evidence>
<dbReference type="Gene3D" id="3.30.450.40">
    <property type="match status" value="1"/>
</dbReference>
<feature type="domain" description="Histidine kinase" evidence="11">
    <location>
        <begin position="748"/>
        <end position="966"/>
    </location>
</feature>
<dbReference type="SMART" id="SM00091">
    <property type="entry name" value="PAS"/>
    <property type="match status" value="4"/>
</dbReference>
<evidence type="ECO:0000256" key="7">
    <source>
        <dbReference type="ARBA" id="ARBA00023012"/>
    </source>
</evidence>
<dbReference type="InterPro" id="IPR001610">
    <property type="entry name" value="PAC"/>
</dbReference>
<dbReference type="Pfam" id="PF13185">
    <property type="entry name" value="GAF_2"/>
    <property type="match status" value="1"/>
</dbReference>
<proteinExistence type="inferred from homology"/>
<dbReference type="Pfam" id="PF08447">
    <property type="entry name" value="PAS_3"/>
    <property type="match status" value="1"/>
</dbReference>
<dbReference type="CDD" id="cd00130">
    <property type="entry name" value="PAS"/>
    <property type="match status" value="4"/>
</dbReference>
<dbReference type="Pfam" id="PF13426">
    <property type="entry name" value="PAS_9"/>
    <property type="match status" value="1"/>
</dbReference>
<evidence type="ECO:0000256" key="1">
    <source>
        <dbReference type="ARBA" id="ARBA00000085"/>
    </source>
</evidence>
<dbReference type="CDD" id="cd00082">
    <property type="entry name" value="HisKA"/>
    <property type="match status" value="1"/>
</dbReference>
<evidence type="ECO:0000313" key="15">
    <source>
        <dbReference type="EMBL" id="GBE94874.1"/>
    </source>
</evidence>
<dbReference type="Gene3D" id="1.10.287.130">
    <property type="match status" value="1"/>
</dbReference>
<dbReference type="EMBL" id="BDGE01000091">
    <property type="protein sequence ID" value="GBE94874.1"/>
    <property type="molecule type" value="Genomic_DNA"/>
</dbReference>
<feature type="modified residue" description="4-aspartylphosphate" evidence="9">
    <location>
        <position position="1037"/>
    </location>
</feature>
<evidence type="ECO:0000256" key="3">
    <source>
        <dbReference type="ARBA" id="ARBA00012438"/>
    </source>
</evidence>
<dbReference type="Pfam" id="PF08448">
    <property type="entry name" value="PAS_4"/>
    <property type="match status" value="2"/>
</dbReference>
<evidence type="ECO:0000313" key="16">
    <source>
        <dbReference type="Proteomes" id="UP000236527"/>
    </source>
</evidence>
<dbReference type="InterPro" id="IPR035965">
    <property type="entry name" value="PAS-like_dom_sf"/>
</dbReference>
<dbReference type="SUPFAM" id="SSF55874">
    <property type="entry name" value="ATPase domain of HSP90 chaperone/DNA topoisomerase II/histidine kinase"/>
    <property type="match status" value="1"/>
</dbReference>
<dbReference type="EC" id="2.7.13.3" evidence="3"/>
<feature type="domain" description="PAS" evidence="13">
    <location>
        <begin position="38"/>
        <end position="101"/>
    </location>
</feature>
<evidence type="ECO:0000259" key="13">
    <source>
        <dbReference type="PROSITE" id="PS50112"/>
    </source>
</evidence>
<dbReference type="PANTHER" id="PTHR43547">
    <property type="entry name" value="TWO-COMPONENT HISTIDINE KINASE"/>
    <property type="match status" value="1"/>
</dbReference>
<dbReference type="GO" id="GO:0000155">
    <property type="term" value="F:phosphorelay sensor kinase activity"/>
    <property type="evidence" value="ECO:0007669"/>
    <property type="project" value="InterPro"/>
</dbReference>
<dbReference type="InterPro" id="IPR011006">
    <property type="entry name" value="CheY-like_superfamily"/>
</dbReference>
<feature type="domain" description="PAS" evidence="13">
    <location>
        <begin position="461"/>
        <end position="533"/>
    </location>
</feature>
<dbReference type="InterPro" id="IPR005467">
    <property type="entry name" value="His_kinase_dom"/>
</dbReference>
<dbReference type="Pfam" id="PF00512">
    <property type="entry name" value="HisKA"/>
    <property type="match status" value="1"/>
</dbReference>
<evidence type="ECO:0000256" key="4">
    <source>
        <dbReference type="ARBA" id="ARBA00022553"/>
    </source>
</evidence>
<dbReference type="SUPFAM" id="SSF52172">
    <property type="entry name" value="CheY-like"/>
    <property type="match status" value="1"/>
</dbReference>
<dbReference type="Gene3D" id="3.40.50.2300">
    <property type="match status" value="1"/>
</dbReference>
<dbReference type="NCBIfam" id="TIGR00229">
    <property type="entry name" value="sensory_box"/>
    <property type="match status" value="4"/>
</dbReference>
<reference evidence="16" key="1">
    <citation type="journal article" date="2018" name="Genome Announc.">
        <title>Draft Genome Sequence of the Nitrogen-Fixing and Hormogonia-Inducing Cyanobacterium Nostoc cycadae Strain WK-1, Isolated from the Coralloid Roots of Cycas revoluta.</title>
        <authorList>
            <person name="Kanesaki Y."/>
            <person name="Hirose M."/>
            <person name="Hirose Y."/>
            <person name="Fujisawa T."/>
            <person name="Nakamura Y."/>
            <person name="Watanabe S."/>
            <person name="Matsunaga S."/>
            <person name="Uchida H."/>
            <person name="Murakami A."/>
        </authorList>
    </citation>
    <scope>NUCLEOTIDE SEQUENCE [LARGE SCALE GENOMIC DNA]</scope>
    <source>
        <strain evidence="16">WK-1</strain>
    </source>
</reference>
<dbReference type="SMART" id="SM00086">
    <property type="entry name" value="PAC"/>
    <property type="match status" value="2"/>
</dbReference>
<feature type="domain" description="Response regulatory" evidence="12">
    <location>
        <begin position="988"/>
        <end position="1106"/>
    </location>
</feature>
<dbReference type="InterPro" id="IPR003594">
    <property type="entry name" value="HATPase_dom"/>
</dbReference>
<evidence type="ECO:0000256" key="6">
    <source>
        <dbReference type="ARBA" id="ARBA00022777"/>
    </source>
</evidence>
<feature type="domain" description="PAS" evidence="13">
    <location>
        <begin position="330"/>
        <end position="400"/>
    </location>
</feature>
<dbReference type="SMART" id="SM00065">
    <property type="entry name" value="GAF"/>
    <property type="match status" value="1"/>
</dbReference>
<dbReference type="CDD" id="cd16922">
    <property type="entry name" value="HATPase_EvgS-ArcB-TorS-like"/>
    <property type="match status" value="1"/>
</dbReference>
<dbReference type="SUPFAM" id="SSF55785">
    <property type="entry name" value="PYP-like sensor domain (PAS domain)"/>
    <property type="match status" value="4"/>
</dbReference>
<name>A0A2H6LNT4_9NOSO</name>
<dbReference type="PROSITE" id="PS50110">
    <property type="entry name" value="RESPONSE_REGULATORY"/>
    <property type="match status" value="1"/>
</dbReference>
<dbReference type="InterPro" id="IPR000700">
    <property type="entry name" value="PAS-assoc_C"/>
</dbReference>
<gene>
    <name evidence="15" type="ORF">NCWK1_4655</name>
</gene>
<evidence type="ECO:0000259" key="14">
    <source>
        <dbReference type="PROSITE" id="PS50113"/>
    </source>
</evidence>
<dbReference type="InterPro" id="IPR003661">
    <property type="entry name" value="HisK_dim/P_dom"/>
</dbReference>
<dbReference type="PROSITE" id="PS50112">
    <property type="entry name" value="PAS"/>
    <property type="match status" value="3"/>
</dbReference>
<evidence type="ECO:0000256" key="9">
    <source>
        <dbReference type="PROSITE-ProRule" id="PRU00169"/>
    </source>
</evidence>
<dbReference type="InterPro" id="IPR004358">
    <property type="entry name" value="Sig_transdc_His_kin-like_C"/>
</dbReference>
<evidence type="ECO:0000256" key="2">
    <source>
        <dbReference type="ARBA" id="ARBA00006402"/>
    </source>
</evidence>
<dbReference type="RefSeq" id="WP_146034037.1">
    <property type="nucleotide sequence ID" value="NZ_DF978440.1"/>
</dbReference>
<dbReference type="AlphaFoldDB" id="A0A2H6LNT4"/>
<feature type="coiled-coil region" evidence="10">
    <location>
        <begin position="444"/>
        <end position="471"/>
    </location>
</feature>
<comment type="catalytic activity">
    <reaction evidence="1">
        <text>ATP + protein L-histidine = ADP + protein N-phospho-L-histidine.</text>
        <dbReference type="EC" id="2.7.13.3"/>
    </reaction>
</comment>
<dbReference type="Pfam" id="PF02518">
    <property type="entry name" value="HATPase_c"/>
    <property type="match status" value="1"/>
</dbReference>
<keyword evidence="5" id="KW-0808">Transferase</keyword>
<sequence>MTEDKKSRESEISEVTEGVVGQRDFNLPEFMITLGESLLESITDGCWFLDREWRCIYMNHCQIKLFGIDQENILGENFWELLPETVDSILYRQLHQAVAAQISVNFEYFHLKSQRWLEHRAYPSANGIYVLTFDITEKQAVISEQAQCISDRQREEQRKAAQYAVTRVLAEATTLVDAVPAILQSLCESLGWQLGVIWQVDSHQNILRHVNSWQSPSSNLQAFIAENQQITFAPGMGLPGRIWVSHQPTWIAQISEDKNFTRATTAIHSGLNTVFGFPILLGDEMLGVIECFSSHIQAPDEDLLQMMATIGSQIGQFMERKLTEVALRESQELFQSFMQHSPITGFIKDADGRYVYVNALVKRLFNWEPADLIGKTDFDLFPFETAQQVRSHDLEVLHYGQMIQYLETVQLEDREYHFMTFKFPFQDAGGRQLVAGMSIDISEQQAALRDRIQAEAALNESEENLRLALQAARMVAWSWDAHTGIIHRSANACDVLGLLPEMLTASGEEGWSLVHPDDLQQHQAKVQEAIASQGSYISEFRFLRPDNGEIIWVEDRGKVNFDQAGNLIGVKGALFNVSDAYRQAMQRKQVETALRLREERFSTLFNGMEDWVLVYHLTSDFQPGQFIEVNEQACKKLGYDRDELLTMSVAKIIDSSSINAKAGIERLLVEQHIVVESVHTTKDGQRLPVEVSATLFTLNGLPTVQAICRDITERKLAEAEREKLLKQEQSAREAAETANRIKDEFLAVLSHELRTPLNPILGWTQLLRSRKLDGEATERALVTIERNARLQTQLIEDLLDISRILRGKIILNVATVNLTTTIEAALETVRLAAEAKNIHIQTLFSPDVGKVSGDAGRLQQVMWNLLSNAIKFTPDNGQVEIRLEQVGKQVQIQVKDTGKGINPEFLPFVFDYFRQEDSTITRKFGGLGLGLAIARHITELHGGTVKVESLGEGLGATFTIRLPVIADNLAYSQDDKTSVQDINLNQIKILTIDDDADMRDLLVAILKMYDAEVKVAASAAEALILLAEYLPDVLISDIGMPDVDGYTLMQQIKTQFPEKYRQIPAIALTAYAAEYDQRQALAAGFQLHLAKPVVPEELVRAIASVIHTKS</sequence>
<dbReference type="Gene3D" id="3.30.450.20">
    <property type="entry name" value="PAS domain"/>
    <property type="match status" value="4"/>
</dbReference>
<dbReference type="InterPro" id="IPR003018">
    <property type="entry name" value="GAF"/>
</dbReference>
<dbReference type="InterPro" id="IPR036097">
    <property type="entry name" value="HisK_dim/P_sf"/>
</dbReference>
<dbReference type="Pfam" id="PF00072">
    <property type="entry name" value="Response_reg"/>
    <property type="match status" value="1"/>
</dbReference>
<dbReference type="PROSITE" id="PS50113">
    <property type="entry name" value="PAC"/>
    <property type="match status" value="1"/>
</dbReference>
<evidence type="ECO:0000259" key="12">
    <source>
        <dbReference type="PROSITE" id="PS50110"/>
    </source>
</evidence>
<protein>
    <recommendedName>
        <fullName evidence="8">Circadian input-output histidine kinase CikA</fullName>
        <ecNumber evidence="3">2.7.13.3</ecNumber>
    </recommendedName>
</protein>
<dbReference type="InterPro" id="IPR029016">
    <property type="entry name" value="GAF-like_dom_sf"/>
</dbReference>
<dbReference type="InterPro" id="IPR001789">
    <property type="entry name" value="Sig_transdc_resp-reg_receiver"/>
</dbReference>
<dbReference type="Proteomes" id="UP000236527">
    <property type="component" value="Unassembled WGS sequence"/>
</dbReference>
<comment type="similarity">
    <text evidence="2">In the N-terminal section; belongs to the phytochrome family.</text>
</comment>
<dbReference type="CDD" id="cd17580">
    <property type="entry name" value="REC_2_DhkD-like"/>
    <property type="match status" value="1"/>
</dbReference>
<keyword evidence="6 15" id="KW-0418">Kinase</keyword>
<dbReference type="FunFam" id="3.30.565.10:FF:000010">
    <property type="entry name" value="Sensor histidine kinase RcsC"/>
    <property type="match status" value="1"/>
</dbReference>
<dbReference type="SMART" id="SM00387">
    <property type="entry name" value="HATPase_c"/>
    <property type="match status" value="1"/>
</dbReference>
<evidence type="ECO:0000259" key="11">
    <source>
        <dbReference type="PROSITE" id="PS50109"/>
    </source>
</evidence>
<dbReference type="InterPro" id="IPR013655">
    <property type="entry name" value="PAS_fold_3"/>
</dbReference>
<evidence type="ECO:0000256" key="8">
    <source>
        <dbReference type="ARBA" id="ARBA00074306"/>
    </source>
</evidence>